<dbReference type="KEGG" id="aab:A4R43_34115"/>
<feature type="compositionally biased region" description="Pro residues" evidence="1">
    <location>
        <begin position="335"/>
        <end position="356"/>
    </location>
</feature>
<feature type="region of interest" description="Disordered" evidence="1">
    <location>
        <begin position="292"/>
        <end position="443"/>
    </location>
</feature>
<dbReference type="OrthoDB" id="3692636at2"/>
<evidence type="ECO:0000313" key="2">
    <source>
        <dbReference type="EMBL" id="AXB46865.1"/>
    </source>
</evidence>
<dbReference type="EMBL" id="CP015163">
    <property type="protein sequence ID" value="AXB46865.1"/>
    <property type="molecule type" value="Genomic_DNA"/>
</dbReference>
<organism evidence="2 3">
    <name type="scientific">Amycolatopsis albispora</name>
    <dbReference type="NCBI Taxonomy" id="1804986"/>
    <lineage>
        <taxon>Bacteria</taxon>
        <taxon>Bacillati</taxon>
        <taxon>Actinomycetota</taxon>
        <taxon>Actinomycetes</taxon>
        <taxon>Pseudonocardiales</taxon>
        <taxon>Pseudonocardiaceae</taxon>
        <taxon>Amycolatopsis</taxon>
    </lineage>
</organism>
<feature type="compositionally biased region" description="Low complexity" evidence="1">
    <location>
        <begin position="294"/>
        <end position="303"/>
    </location>
</feature>
<gene>
    <name evidence="2" type="ORF">A4R43_34115</name>
</gene>
<feature type="region of interest" description="Disordered" evidence="1">
    <location>
        <begin position="476"/>
        <end position="670"/>
    </location>
</feature>
<accession>A0A344LFP1</accession>
<feature type="compositionally biased region" description="Basic and acidic residues" evidence="1">
    <location>
        <begin position="1"/>
        <end position="16"/>
    </location>
</feature>
<sequence>MNNGRRIEEGAAKAHGDLSAQQPPGPNGAGVAKSDEVLDLAKPALDFFSTWIDQVWNNVPGVSRLEYMPEIWDRFHVNRGIDFRKFTEEAEEYGKAREVVEQTMEGARAELSTLFGDWEGAGAAAARTKYDEGIVPDSQKLLDQLEGAARLIPETVTAIYETLKQQVDEVLLLNKPTIAGADVETAARIARVAPGGADSNEDDKLEAARFFDRQWGSDLESLLSDVASLSVVPVLFEDVIPRYCESWLASFRQEFEPLLQAFRDLCDQTNKTVDGQWYTLVEFMSDYTNEFTDGAAPAATPQQQPGPPPGGTGPTMTGGAPPAMPAGGTGGAPSMPSPPPPAAPPSMPAPPEPPAAPETAVAPETAADPEAAQKNPVTGEELEVDPETGEAYPIDPLTGEAVKEPGDAALTVEKGENKLSISEPDADGKMAITVEGPSGEPKDYQLAFDGEATDEEGVFRPGEDGKILVEDGPLKITAERPDGPDGQTVVEIDDGSGEPTKYVLGEQLESAAAAQPAATPKVSSAATPEAVPDLAPEEAAAGQSTAPQSVGASDFLASGSAAVGLGEPALGDTASTPGAAPGGVGLGSAPGGTPAQPAPASTSSPDGAAAAGMGMMGGMGGGAGGGNTGDVERAPNQYRHSGSLFDTPEPANRISGTLDDDDDGLIGFSR</sequence>
<reference evidence="2 3" key="1">
    <citation type="submission" date="2016-04" db="EMBL/GenBank/DDBJ databases">
        <title>Complete genome sequence and analysis of deep-sea sediment isolate, Amycolatopsis sp. WP1.</title>
        <authorList>
            <person name="Wang H."/>
            <person name="Chen S."/>
            <person name="Wu Q."/>
        </authorList>
    </citation>
    <scope>NUCLEOTIDE SEQUENCE [LARGE SCALE GENOMIC DNA]</scope>
    <source>
        <strain evidence="2 3">WP1</strain>
    </source>
</reference>
<evidence type="ECO:0000256" key="1">
    <source>
        <dbReference type="SAM" id="MobiDB-lite"/>
    </source>
</evidence>
<name>A0A344LFP1_9PSEU</name>
<dbReference type="AlphaFoldDB" id="A0A344LFP1"/>
<evidence type="ECO:0000313" key="3">
    <source>
        <dbReference type="Proteomes" id="UP000250434"/>
    </source>
</evidence>
<protein>
    <recommendedName>
        <fullName evidence="4">WXG100 family type VII secretion target</fullName>
    </recommendedName>
</protein>
<feature type="compositionally biased region" description="Gly residues" evidence="1">
    <location>
        <begin position="614"/>
        <end position="628"/>
    </location>
</feature>
<feature type="compositionally biased region" description="Low complexity" evidence="1">
    <location>
        <begin position="591"/>
        <end position="613"/>
    </location>
</feature>
<feature type="compositionally biased region" description="Gly residues" evidence="1">
    <location>
        <begin position="580"/>
        <end position="590"/>
    </location>
</feature>
<keyword evidence="3" id="KW-1185">Reference proteome</keyword>
<dbReference type="Proteomes" id="UP000250434">
    <property type="component" value="Chromosome"/>
</dbReference>
<proteinExistence type="predicted"/>
<feature type="compositionally biased region" description="Polar residues" evidence="1">
    <location>
        <begin position="542"/>
        <end position="551"/>
    </location>
</feature>
<evidence type="ECO:0008006" key="4">
    <source>
        <dbReference type="Google" id="ProtNLM"/>
    </source>
</evidence>
<feature type="compositionally biased region" description="Low complexity" evidence="1">
    <location>
        <begin position="357"/>
        <end position="373"/>
    </location>
</feature>
<feature type="region of interest" description="Disordered" evidence="1">
    <location>
        <begin position="1"/>
        <end position="31"/>
    </location>
</feature>